<reference evidence="2 3" key="1">
    <citation type="journal article" date="2019" name="Int. J. Syst. Evol. Microbiol.">
        <title>The Global Catalogue of Microorganisms (GCM) 10K type strain sequencing project: providing services to taxonomists for standard genome sequencing and annotation.</title>
        <authorList>
            <consortium name="The Broad Institute Genomics Platform"/>
            <consortium name="The Broad Institute Genome Sequencing Center for Infectious Disease"/>
            <person name="Wu L."/>
            <person name="Ma J."/>
        </authorList>
    </citation>
    <scope>NUCLEOTIDE SEQUENCE [LARGE SCALE GENOMIC DNA]</scope>
    <source>
        <strain evidence="2 3">JCM 14560</strain>
    </source>
</reference>
<feature type="compositionally biased region" description="Pro residues" evidence="1">
    <location>
        <begin position="606"/>
        <end position="618"/>
    </location>
</feature>
<feature type="compositionally biased region" description="Low complexity" evidence="1">
    <location>
        <begin position="471"/>
        <end position="481"/>
    </location>
</feature>
<organism evidence="2 3">
    <name type="scientific">Kitasatospora kazusensis</name>
    <dbReference type="NCBI Taxonomy" id="407974"/>
    <lineage>
        <taxon>Bacteria</taxon>
        <taxon>Bacillati</taxon>
        <taxon>Actinomycetota</taxon>
        <taxon>Actinomycetes</taxon>
        <taxon>Kitasatosporales</taxon>
        <taxon>Streptomycetaceae</taxon>
        <taxon>Kitasatospora</taxon>
    </lineage>
</organism>
<evidence type="ECO:0000313" key="3">
    <source>
        <dbReference type="Proteomes" id="UP001422759"/>
    </source>
</evidence>
<feature type="compositionally biased region" description="Low complexity" evidence="1">
    <location>
        <begin position="530"/>
        <end position="539"/>
    </location>
</feature>
<feature type="compositionally biased region" description="Pro residues" evidence="1">
    <location>
        <begin position="675"/>
        <end position="685"/>
    </location>
</feature>
<feature type="region of interest" description="Disordered" evidence="1">
    <location>
        <begin position="409"/>
        <end position="541"/>
    </location>
</feature>
<dbReference type="Proteomes" id="UP001422759">
    <property type="component" value="Unassembled WGS sequence"/>
</dbReference>
<sequence length="693" mass="68111">MTQDSFTAAERIGATLDVLADALVDDRASHYPAASLSGFGRADHPAAAALFGLRIGTDGPGRLTVHGLGTVIEGSTLRGAGAEGGAQTAAQLLARYGGGAVLGVSGAEAAGQFQLPVSPETSAPGLRPSFPGVLAELASGRDTVEPEELATGAGAEVRMVVPPVFHPLAARGSGAARTGQLAETAEELFAGGDAQSRKDWAVLSALLADPSAAAGVVFAGVAALSVAGRPSHASLVVSLASCRTPVAQLATDLADARAEAEVWTVLLPSGPAVVLVEGRTSPVPAALTRDGVRRWAVSSVAQAFLPLPDGASVLTVQLGTVQSADWELYAGAFAEILKSIQVAWDGVLAAEPVAAPAAPAPAPTAVPEPAPYVEPYAAPSIPVQPVAAAPVAAPVPPAPPVAAPPAPPVPAFAPAPPQEQAPKGTPVLVPPADFNPFAPPAPPAAAEQAPKGTSVLVPPADFDPFAPPAPAAAGAAAQQAPKGTSVLVPPADFDPFAPPAPPAAAEQAPKGTSVLVPPADFDPFAPPAPAAAGAAEQAPKGTPVLVPPADFNPFGASSAPAAPVAAPVAPAPQAPVADPFGTVTKEVPKDPFGTVAAPTAGAPSFAPPVAAPPAPTQPPMAGKRTPVMVPPADFNPFAPPAPPAAAEESEPAKGTPVLIPPADFNPFAAAAPAAPAAPPAPPAPEPAKHNPFG</sequence>
<evidence type="ECO:0000313" key="2">
    <source>
        <dbReference type="EMBL" id="GAA2133463.1"/>
    </source>
</evidence>
<gene>
    <name evidence="2" type="ORF">GCM10009760_09690</name>
</gene>
<feature type="compositionally biased region" description="Low complexity" evidence="1">
    <location>
        <begin position="660"/>
        <end position="674"/>
    </location>
</feature>
<feature type="compositionally biased region" description="Pro residues" evidence="1">
    <location>
        <begin position="409"/>
        <end position="419"/>
    </location>
</feature>
<evidence type="ECO:0000256" key="1">
    <source>
        <dbReference type="SAM" id="MobiDB-lite"/>
    </source>
</evidence>
<protein>
    <submittedName>
        <fullName evidence="2">Uncharacterized protein</fullName>
    </submittedName>
</protein>
<dbReference type="RefSeq" id="WP_344461014.1">
    <property type="nucleotide sequence ID" value="NZ_BAAANT010000003.1"/>
</dbReference>
<name>A0ABN2YXU9_9ACTN</name>
<proteinExistence type="predicted"/>
<dbReference type="EMBL" id="BAAANT010000003">
    <property type="protein sequence ID" value="GAA2133463.1"/>
    <property type="molecule type" value="Genomic_DNA"/>
</dbReference>
<feature type="region of interest" description="Disordered" evidence="1">
    <location>
        <begin position="606"/>
        <end position="693"/>
    </location>
</feature>
<comment type="caution">
    <text evidence="2">The sequence shown here is derived from an EMBL/GenBank/DDBJ whole genome shotgun (WGS) entry which is preliminary data.</text>
</comment>
<keyword evidence="3" id="KW-1185">Reference proteome</keyword>
<accession>A0ABN2YXU9</accession>